<evidence type="ECO:0000313" key="1">
    <source>
        <dbReference type="Proteomes" id="UP000515163"/>
    </source>
</evidence>
<keyword evidence="1" id="KW-1185">Reference proteome</keyword>
<dbReference type="InterPro" id="IPR013320">
    <property type="entry name" value="ConA-like_dom_sf"/>
</dbReference>
<dbReference type="SUPFAM" id="SSF49899">
    <property type="entry name" value="Concanavalin A-like lectins/glucanases"/>
    <property type="match status" value="1"/>
</dbReference>
<protein>
    <submittedName>
        <fullName evidence="2">Uncharacterized protein LOC116288358</fullName>
    </submittedName>
</protein>
<dbReference type="KEGG" id="aten:116288358"/>
<dbReference type="InterPro" id="IPR016187">
    <property type="entry name" value="CTDL_fold"/>
</dbReference>
<name>A0A6P8HEJ0_ACTTE</name>
<dbReference type="GeneID" id="116288358"/>
<dbReference type="Proteomes" id="UP000515163">
    <property type="component" value="Unplaced"/>
</dbReference>
<dbReference type="SUPFAM" id="SSF56436">
    <property type="entry name" value="C-type lectin-like"/>
    <property type="match status" value="1"/>
</dbReference>
<dbReference type="Pfam" id="PF13385">
    <property type="entry name" value="Laminin_G_3"/>
    <property type="match status" value="1"/>
</dbReference>
<dbReference type="InParanoid" id="A0A6P8HEJ0"/>
<dbReference type="RefSeq" id="XP_031550990.1">
    <property type="nucleotide sequence ID" value="XM_031695130.1"/>
</dbReference>
<evidence type="ECO:0000313" key="2">
    <source>
        <dbReference type="RefSeq" id="XP_031550990.1"/>
    </source>
</evidence>
<dbReference type="AlphaFoldDB" id="A0A6P8HEJ0"/>
<gene>
    <name evidence="2" type="primary">LOC116288358</name>
</gene>
<accession>A0A6P8HEJ0</accession>
<organism evidence="1 2">
    <name type="scientific">Actinia tenebrosa</name>
    <name type="common">Australian red waratah sea anemone</name>
    <dbReference type="NCBI Taxonomy" id="6105"/>
    <lineage>
        <taxon>Eukaryota</taxon>
        <taxon>Metazoa</taxon>
        <taxon>Cnidaria</taxon>
        <taxon>Anthozoa</taxon>
        <taxon>Hexacorallia</taxon>
        <taxon>Actiniaria</taxon>
        <taxon>Actiniidae</taxon>
        <taxon>Actinia</taxon>
    </lineage>
</organism>
<reference evidence="2" key="1">
    <citation type="submission" date="2025-08" db="UniProtKB">
        <authorList>
            <consortium name="RefSeq"/>
        </authorList>
    </citation>
    <scope>IDENTIFICATION</scope>
</reference>
<proteinExistence type="predicted"/>
<dbReference type="OrthoDB" id="5989747at2759"/>
<sequence length="265" mass="29947">MLYMDGADIGLSLFGGAKFQVKDNRPSLFLQKDTKDYSTIPRFNFYTTDLTIGLWVNLKSTDDKMYILNDKGDSGKSARIFLDNGRFRAEMEFLSGGNTFEGNGRLSANEWHHIALTWHRESRLFRLYINGILDNEEQSGKSDPNLKPTTEPYFLIGKRHSSSSHATGWISDWAVLFQTLSKDEISLLKDGKASEGAWIGLSDIQVENQIKWSDRTPLTYQPNNDLSNTDDSADGSAVIRLYELTLLTANVSHSCLPIKMLVNQY</sequence>
<dbReference type="Gene3D" id="2.60.120.200">
    <property type="match status" value="1"/>
</dbReference>